<protein>
    <submittedName>
        <fullName evidence="1">Uncharacterized protein</fullName>
    </submittedName>
</protein>
<name>L1L6W3_9ACTN</name>
<dbReference type="EMBL" id="AEJC01000085">
    <property type="protein sequence ID" value="EKX68358.1"/>
    <property type="molecule type" value="Genomic_DNA"/>
</dbReference>
<evidence type="ECO:0000313" key="2">
    <source>
        <dbReference type="Proteomes" id="UP000010411"/>
    </source>
</evidence>
<evidence type="ECO:0000313" key="1">
    <source>
        <dbReference type="EMBL" id="EKX68358.1"/>
    </source>
</evidence>
<dbReference type="Proteomes" id="UP000010411">
    <property type="component" value="Unassembled WGS sequence"/>
</dbReference>
<organism evidence="1 2">
    <name type="scientific">Streptomyces ipomoeae 91-03</name>
    <dbReference type="NCBI Taxonomy" id="698759"/>
    <lineage>
        <taxon>Bacteria</taxon>
        <taxon>Bacillati</taxon>
        <taxon>Actinomycetota</taxon>
        <taxon>Actinomycetes</taxon>
        <taxon>Kitasatosporales</taxon>
        <taxon>Streptomycetaceae</taxon>
        <taxon>Streptomyces</taxon>
    </lineage>
</organism>
<gene>
    <name evidence="1" type="ORF">STRIP9103_01740</name>
</gene>
<sequence length="40" mass="4249">MASGSGAAAGSRRDAGYFRATHWTAYRPVGIMGAVLFTRM</sequence>
<accession>L1L6W3</accession>
<reference evidence="1 2" key="1">
    <citation type="submission" date="2012-11" db="EMBL/GenBank/DDBJ databases">
        <authorList>
            <person name="Huguet-Tapia J.C."/>
            <person name="Durkin A.S."/>
            <person name="Pettis G.S."/>
            <person name="Badger J.H."/>
        </authorList>
    </citation>
    <scope>NUCLEOTIDE SEQUENCE [LARGE SCALE GENOMIC DNA]</scope>
    <source>
        <strain evidence="1 2">91-03</strain>
    </source>
</reference>
<dbReference type="PATRIC" id="fig|698759.3.peg.1094"/>
<dbReference type="AlphaFoldDB" id="L1L6W3"/>
<comment type="caution">
    <text evidence="1">The sequence shown here is derived from an EMBL/GenBank/DDBJ whole genome shotgun (WGS) entry which is preliminary data.</text>
</comment>
<proteinExistence type="predicted"/>
<keyword evidence="2" id="KW-1185">Reference proteome</keyword>